<dbReference type="PANTHER" id="PTHR30558:SF7">
    <property type="entry name" value="TOL-PAL SYSTEM PROTEIN TOLR"/>
    <property type="match status" value="1"/>
</dbReference>
<evidence type="ECO:0000256" key="6">
    <source>
        <dbReference type="ARBA" id="ARBA00022692"/>
    </source>
</evidence>
<accession>A0A0P9PU98</accession>
<dbReference type="GO" id="GO:0051301">
    <property type="term" value="P:cell division"/>
    <property type="evidence" value="ECO:0007669"/>
    <property type="project" value="UniProtKB-UniRule"/>
</dbReference>
<comment type="caution">
    <text evidence="11">The sequence shown here is derived from an EMBL/GenBank/DDBJ whole genome shotgun (WGS) entry which is preliminary data.</text>
</comment>
<evidence type="ECO:0000313" key="11">
    <source>
        <dbReference type="EMBL" id="RMP13281.1"/>
    </source>
</evidence>
<keyword evidence="3 10" id="KW-1003">Cell membrane</keyword>
<dbReference type="InterPro" id="IPR003400">
    <property type="entry name" value="ExbD"/>
</dbReference>
<comment type="subcellular location">
    <subcellularLocation>
        <location evidence="10">Cell inner membrane</location>
        <topology evidence="10">Single-pass membrane protein</topology>
    </subcellularLocation>
    <subcellularLocation>
        <location evidence="1">Cell membrane</location>
        <topology evidence="1">Single-pass membrane protein</topology>
    </subcellularLocation>
</comment>
<sequence length="148" mass="15653">MNQKGSFHAVSRGKISSEMNVVPFIDVVLVLLVIFMVATPLMTQGVHVDLPRLGALAIDTPEHPPLVVSIDADGQYSLNRGDDERVSLALPTVGEQVRSALGDQANTAVLIRGDRAVSYGRIMELMGALQNAGVPNVGLISQTPDAAP</sequence>
<dbReference type="PANTHER" id="PTHR30558">
    <property type="entry name" value="EXBD MEMBRANE COMPONENT OF PMF-DRIVEN MACROMOLECULE IMPORT SYSTEM"/>
    <property type="match status" value="1"/>
</dbReference>
<proteinExistence type="inferred from homology"/>
<dbReference type="Proteomes" id="UP000267908">
    <property type="component" value="Unassembled WGS sequence"/>
</dbReference>
<dbReference type="HAMAP" id="MF_02203">
    <property type="entry name" value="TolR"/>
    <property type="match status" value="1"/>
</dbReference>
<keyword evidence="6 10" id="KW-0812">Transmembrane</keyword>
<evidence type="ECO:0000256" key="7">
    <source>
        <dbReference type="ARBA" id="ARBA00022989"/>
    </source>
</evidence>
<evidence type="ECO:0000313" key="12">
    <source>
        <dbReference type="EMBL" id="RMQ30087.1"/>
    </source>
</evidence>
<evidence type="ECO:0000313" key="13">
    <source>
        <dbReference type="Proteomes" id="UP000267908"/>
    </source>
</evidence>
<dbReference type="GO" id="GO:0005886">
    <property type="term" value="C:plasma membrane"/>
    <property type="evidence" value="ECO:0007669"/>
    <property type="project" value="UniProtKB-SubCell"/>
</dbReference>
<dbReference type="GO" id="GO:0015031">
    <property type="term" value="P:protein transport"/>
    <property type="evidence" value="ECO:0007669"/>
    <property type="project" value="InterPro"/>
</dbReference>
<dbReference type="EMBL" id="RBRA01000002">
    <property type="protein sequence ID" value="RMQ30087.1"/>
    <property type="molecule type" value="Genomic_DNA"/>
</dbReference>
<evidence type="ECO:0000256" key="1">
    <source>
        <dbReference type="ARBA" id="ARBA00004162"/>
    </source>
</evidence>
<reference evidence="13 14" key="1">
    <citation type="submission" date="2018-08" db="EMBL/GenBank/DDBJ databases">
        <title>Recombination of ecologically and evolutionarily significant loci maintains genetic cohesion in the Pseudomonas syringae species complex.</title>
        <authorList>
            <person name="Dillon M."/>
            <person name="Thakur S."/>
            <person name="Almeida R.N.D."/>
            <person name="Weir B.S."/>
            <person name="Guttman D.S."/>
        </authorList>
    </citation>
    <scope>NUCLEOTIDE SEQUENCE [LARGE SCALE GENOMIC DNA]</scope>
    <source>
        <strain evidence="12 14">ICMP 13052</strain>
        <strain evidence="11 13">ICMP 4330</strain>
    </source>
</reference>
<evidence type="ECO:0000256" key="8">
    <source>
        <dbReference type="ARBA" id="ARBA00023136"/>
    </source>
</evidence>
<dbReference type="Proteomes" id="UP000269044">
    <property type="component" value="Unassembled WGS sequence"/>
</dbReference>
<evidence type="ECO:0000256" key="4">
    <source>
        <dbReference type="ARBA" id="ARBA00022519"/>
    </source>
</evidence>
<dbReference type="EMBL" id="RBQG01000159">
    <property type="protein sequence ID" value="RMP13281.1"/>
    <property type="molecule type" value="Genomic_DNA"/>
</dbReference>
<dbReference type="InterPro" id="IPR014168">
    <property type="entry name" value="Tol-Pal_TolR"/>
</dbReference>
<keyword evidence="5 10" id="KW-0132">Cell division</keyword>
<dbReference type="Gene3D" id="3.30.420.270">
    <property type="match status" value="1"/>
</dbReference>
<comment type="function">
    <text evidence="10">Part of the Tol-Pal system, which plays a role in outer membrane invagination during cell division and is important for maintaining outer membrane integrity.</text>
</comment>
<gene>
    <name evidence="10" type="primary">tolR</name>
    <name evidence="12" type="ORF">ALQ08_02253</name>
    <name evidence="11" type="ORF">ALQ28_02526</name>
</gene>
<dbReference type="AlphaFoldDB" id="A0A0P9PU98"/>
<comment type="subunit">
    <text evidence="10">The Tol-Pal system is composed of five core proteins: the inner membrane proteins TolA, TolQ and TolR, the periplasmic protein TolB and the outer membrane protein Pal. They form a network linking the inner and outer membranes and the peptidoglycan layer.</text>
</comment>
<keyword evidence="9 10" id="KW-0131">Cell cycle</keyword>
<evidence type="ECO:0000256" key="2">
    <source>
        <dbReference type="ARBA" id="ARBA00005811"/>
    </source>
</evidence>
<dbReference type="GO" id="GO:0022857">
    <property type="term" value="F:transmembrane transporter activity"/>
    <property type="evidence" value="ECO:0007669"/>
    <property type="project" value="InterPro"/>
</dbReference>
<evidence type="ECO:0000256" key="5">
    <source>
        <dbReference type="ARBA" id="ARBA00022618"/>
    </source>
</evidence>
<protein>
    <recommendedName>
        <fullName evidence="10">Tol-Pal system protein TolR</fullName>
    </recommendedName>
</protein>
<keyword evidence="7 10" id="KW-1133">Transmembrane helix</keyword>
<comment type="similarity">
    <text evidence="2 10">Belongs to the ExbD/TolR family.</text>
</comment>
<dbReference type="Pfam" id="PF02472">
    <property type="entry name" value="ExbD"/>
    <property type="match status" value="1"/>
</dbReference>
<keyword evidence="4 10" id="KW-0997">Cell inner membrane</keyword>
<evidence type="ECO:0000256" key="3">
    <source>
        <dbReference type="ARBA" id="ARBA00022475"/>
    </source>
</evidence>
<name>A0A0P9PU98_9PSED</name>
<dbReference type="NCBIfam" id="TIGR02801">
    <property type="entry name" value="tolR"/>
    <property type="match status" value="1"/>
</dbReference>
<evidence type="ECO:0000313" key="14">
    <source>
        <dbReference type="Proteomes" id="UP000269044"/>
    </source>
</evidence>
<evidence type="ECO:0000256" key="10">
    <source>
        <dbReference type="HAMAP-Rule" id="MF_02203"/>
    </source>
</evidence>
<evidence type="ECO:0000256" key="9">
    <source>
        <dbReference type="ARBA" id="ARBA00023306"/>
    </source>
</evidence>
<keyword evidence="8 10" id="KW-0472">Membrane</keyword>
<dbReference type="RefSeq" id="WP_024679225.1">
    <property type="nucleotide sequence ID" value="NZ_LJQH01000337.1"/>
</dbReference>
<feature type="transmembrane region" description="Helical" evidence="10">
    <location>
        <begin position="21"/>
        <end position="42"/>
    </location>
</feature>
<organism evidence="11 13">
    <name type="scientific">Pseudomonas syringae pv. delphinii</name>
    <dbReference type="NCBI Taxonomy" id="192088"/>
    <lineage>
        <taxon>Bacteria</taxon>
        <taxon>Pseudomonadati</taxon>
        <taxon>Pseudomonadota</taxon>
        <taxon>Gammaproteobacteria</taxon>
        <taxon>Pseudomonadales</taxon>
        <taxon>Pseudomonadaceae</taxon>
        <taxon>Pseudomonas</taxon>
    </lineage>
</organism>